<evidence type="ECO:0000256" key="1">
    <source>
        <dbReference type="SAM" id="SignalP"/>
    </source>
</evidence>
<feature type="domain" description="Adenosine/AMP deaminase N-terminal" evidence="2">
    <location>
        <begin position="20"/>
        <end position="94"/>
    </location>
</feature>
<dbReference type="GO" id="GO:0046103">
    <property type="term" value="P:inosine biosynthetic process"/>
    <property type="evidence" value="ECO:0007669"/>
    <property type="project" value="TreeGrafter"/>
</dbReference>
<reference evidence="4" key="1">
    <citation type="submission" date="2025-08" db="UniProtKB">
        <authorList>
            <consortium name="RefSeq"/>
        </authorList>
    </citation>
    <scope>IDENTIFICATION</scope>
    <source>
        <tissue evidence="4">Entire body</tissue>
    </source>
</reference>
<dbReference type="Pfam" id="PF08451">
    <property type="entry name" value="A_deaminase_N"/>
    <property type="match status" value="1"/>
</dbReference>
<dbReference type="STRING" id="224129.A0A1W4XQ00"/>
<dbReference type="PANTHER" id="PTHR11409:SF39">
    <property type="entry name" value="ADENOSINE DEAMINASE 2"/>
    <property type="match status" value="1"/>
</dbReference>
<evidence type="ECO:0000259" key="2">
    <source>
        <dbReference type="Pfam" id="PF08451"/>
    </source>
</evidence>
<feature type="signal peptide" evidence="1">
    <location>
        <begin position="1"/>
        <end position="19"/>
    </location>
</feature>
<dbReference type="InterPro" id="IPR013659">
    <property type="entry name" value="A_deaminase_N"/>
</dbReference>
<dbReference type="FunCoup" id="A0A1W4XQ00">
    <property type="interactions" value="124"/>
</dbReference>
<dbReference type="GO" id="GO:0005615">
    <property type="term" value="C:extracellular space"/>
    <property type="evidence" value="ECO:0007669"/>
    <property type="project" value="InterPro"/>
</dbReference>
<organism evidence="3 4">
    <name type="scientific">Agrilus planipennis</name>
    <name type="common">Emerald ash borer</name>
    <name type="synonym">Agrilus marcopoli</name>
    <dbReference type="NCBI Taxonomy" id="224129"/>
    <lineage>
        <taxon>Eukaryota</taxon>
        <taxon>Metazoa</taxon>
        <taxon>Ecdysozoa</taxon>
        <taxon>Arthropoda</taxon>
        <taxon>Hexapoda</taxon>
        <taxon>Insecta</taxon>
        <taxon>Pterygota</taxon>
        <taxon>Neoptera</taxon>
        <taxon>Endopterygota</taxon>
        <taxon>Coleoptera</taxon>
        <taxon>Polyphaga</taxon>
        <taxon>Elateriformia</taxon>
        <taxon>Buprestoidea</taxon>
        <taxon>Buprestidae</taxon>
        <taxon>Agrilinae</taxon>
        <taxon>Agrilus</taxon>
    </lineage>
</organism>
<keyword evidence="1" id="KW-0732">Signal</keyword>
<keyword evidence="3" id="KW-1185">Reference proteome</keyword>
<dbReference type="RefSeq" id="XP_018334573.1">
    <property type="nucleotide sequence ID" value="XM_018479071.1"/>
</dbReference>
<dbReference type="Proteomes" id="UP000192223">
    <property type="component" value="Unplaced"/>
</dbReference>
<dbReference type="GO" id="GO:0004000">
    <property type="term" value="F:adenosine deaminase activity"/>
    <property type="evidence" value="ECO:0007669"/>
    <property type="project" value="TreeGrafter"/>
</dbReference>
<dbReference type="OrthoDB" id="7202371at2759"/>
<dbReference type="PANTHER" id="PTHR11409">
    <property type="entry name" value="ADENOSINE DEAMINASE"/>
    <property type="match status" value="1"/>
</dbReference>
<gene>
    <name evidence="4" type="primary">LOC108743498</name>
</gene>
<protein>
    <submittedName>
        <fullName evidence="4">Adenosine deaminase 2-A-like</fullName>
    </submittedName>
</protein>
<dbReference type="GO" id="GO:0006154">
    <property type="term" value="P:adenosine catabolic process"/>
    <property type="evidence" value="ECO:0007669"/>
    <property type="project" value="TreeGrafter"/>
</dbReference>
<dbReference type="InterPro" id="IPR006330">
    <property type="entry name" value="Ado/ade_deaminase"/>
</dbReference>
<evidence type="ECO:0000313" key="4">
    <source>
        <dbReference type="RefSeq" id="XP_018334573.1"/>
    </source>
</evidence>
<dbReference type="AlphaFoldDB" id="A0A1W4XQ00"/>
<feature type="chain" id="PRO_5010713580" evidence="1">
    <location>
        <begin position="20"/>
        <end position="340"/>
    </location>
</feature>
<name>A0A1W4XQ00_AGRPL</name>
<dbReference type="InterPro" id="IPR032466">
    <property type="entry name" value="Metal_Hydrolase"/>
</dbReference>
<dbReference type="GeneID" id="108743498"/>
<accession>A0A1W4XQ00</accession>
<dbReference type="InParanoid" id="A0A1W4XQ00"/>
<sequence>MNLTILLVLLAFECSVCLCDYWADRAKLIEDEHSQILGSSITLTPKEEVVNKKLIKIKSDEYDKGFNNVLNFLPSQHFFKTKAQVESSEVFKFIQKVPKGADLHAHDSAIVSDQFLFNLTYRSNLYACFQNGSLRLRFFSTPNLSCNWTLLATLRQADPSINDLIRSRITLVVDNPETRYRTEREIWAAFLNVLDLVTPVITYRPVFEDYFYRALEELYEDNVIYMELRGLLPQVYELNGTVYDGVDVAGLYVNVLKKFKQDYPDFVGAKFIYTPLRSADNVTAWKYVETLKALKKRYPDFVIGFDLAGEEERGFPLKNFIPQLTNIQGSLVKIIYDKRL</sequence>
<evidence type="ECO:0000313" key="3">
    <source>
        <dbReference type="Proteomes" id="UP000192223"/>
    </source>
</evidence>
<dbReference type="SUPFAM" id="SSF51556">
    <property type="entry name" value="Metallo-dependent hydrolases"/>
    <property type="match status" value="1"/>
</dbReference>
<proteinExistence type="predicted"/>
<dbReference type="Gene3D" id="3.20.20.140">
    <property type="entry name" value="Metal-dependent hydrolases"/>
    <property type="match status" value="1"/>
</dbReference>
<dbReference type="KEGG" id="apln:108743498"/>